<dbReference type="Gene3D" id="3.90.70.130">
    <property type="match status" value="1"/>
</dbReference>
<dbReference type="Proteomes" id="UP001331515">
    <property type="component" value="Unassembled WGS sequence"/>
</dbReference>
<protein>
    <recommendedName>
        <fullName evidence="3">UFSP1/2/DUB catalytic domain-containing protein</fullName>
    </recommendedName>
</protein>
<evidence type="ECO:0000256" key="1">
    <source>
        <dbReference type="ARBA" id="ARBA00008552"/>
    </source>
</evidence>
<dbReference type="SUPFAM" id="SSF54001">
    <property type="entry name" value="Cysteine proteinases"/>
    <property type="match status" value="1"/>
</dbReference>
<dbReference type="InterPro" id="IPR038765">
    <property type="entry name" value="Papain-like_cys_pep_sf"/>
</dbReference>
<keyword evidence="5" id="KW-1185">Reference proteome</keyword>
<organism evidence="4 5">
    <name type="scientific">Champsocephalus gunnari</name>
    <name type="common">Mackerel icefish</name>
    <dbReference type="NCBI Taxonomy" id="52237"/>
    <lineage>
        <taxon>Eukaryota</taxon>
        <taxon>Metazoa</taxon>
        <taxon>Chordata</taxon>
        <taxon>Craniata</taxon>
        <taxon>Vertebrata</taxon>
        <taxon>Euteleostomi</taxon>
        <taxon>Actinopterygii</taxon>
        <taxon>Neopterygii</taxon>
        <taxon>Teleostei</taxon>
        <taxon>Neoteleostei</taxon>
        <taxon>Acanthomorphata</taxon>
        <taxon>Eupercaria</taxon>
        <taxon>Perciformes</taxon>
        <taxon>Notothenioidei</taxon>
        <taxon>Channichthyidae</taxon>
        <taxon>Champsocephalus</taxon>
    </lineage>
</organism>
<evidence type="ECO:0000259" key="3">
    <source>
        <dbReference type="Pfam" id="PF07910"/>
    </source>
</evidence>
<dbReference type="EMBL" id="JAURVH010001535">
    <property type="protein sequence ID" value="KAK5893722.1"/>
    <property type="molecule type" value="Genomic_DNA"/>
</dbReference>
<feature type="domain" description="UFSP1/2/DUB catalytic" evidence="3">
    <location>
        <begin position="49"/>
        <end position="240"/>
    </location>
</feature>
<dbReference type="AlphaFoldDB" id="A0AAN8GX32"/>
<dbReference type="PANTHER" id="PTHR48153">
    <property type="entry name" value="UFM1-SPECIFIC PROTEASE 2"/>
    <property type="match status" value="1"/>
</dbReference>
<comment type="similarity">
    <text evidence="1">Belongs to the peptidase C78 family.</text>
</comment>
<sequence length="249" mass="27874">MDKRLTAAESEEIDWGECAADEGKIMKWTQSLSESVHTGLSYPLTNHVKCSLMKGDYLYFHYGCDGQDDRGWGCGYRTIQTMASWICNNCVALKDKHTPPPSLPEIQQALVTMGDKPGSFSPSRDWIGTFEASLILDYFYDVPCKLVHVRGGGAELEHVAVEELHRHFKKHGSPVMMGGDRDNSSKGIFGVCTGGDGSYLLVVDPHYYGCQLEKMELQRRGWVAWKRVSSLDQSSFYNLCMPQTANRAT</sequence>
<reference evidence="4 5" key="1">
    <citation type="journal article" date="2023" name="Mol. Biol. Evol.">
        <title>Genomics of Secondarily Temperate Adaptation in the Only Non-Antarctic Icefish.</title>
        <authorList>
            <person name="Rivera-Colon A.G."/>
            <person name="Rayamajhi N."/>
            <person name="Minhas B.F."/>
            <person name="Madrigal G."/>
            <person name="Bilyk K.T."/>
            <person name="Yoon V."/>
            <person name="Hune M."/>
            <person name="Gregory S."/>
            <person name="Cheng C.H.C."/>
            <person name="Catchen J.M."/>
        </authorList>
    </citation>
    <scope>NUCLEOTIDE SEQUENCE [LARGE SCALE GENOMIC DNA]</scope>
    <source>
        <tissue evidence="4">White muscle</tissue>
    </source>
</reference>
<accession>A0AAN8GX32</accession>
<dbReference type="GO" id="GO:0071567">
    <property type="term" value="F:deUFMylase activity"/>
    <property type="evidence" value="ECO:0007669"/>
    <property type="project" value="TreeGrafter"/>
</dbReference>
<dbReference type="PANTHER" id="PTHR48153:SF3">
    <property type="entry name" value="INACTIVE UFM1-SPECIFIC PROTEASE 1"/>
    <property type="match status" value="1"/>
</dbReference>
<evidence type="ECO:0000313" key="4">
    <source>
        <dbReference type="EMBL" id="KAK5893722.1"/>
    </source>
</evidence>
<name>A0AAN8GX32_CHAGU</name>
<evidence type="ECO:0000313" key="5">
    <source>
        <dbReference type="Proteomes" id="UP001331515"/>
    </source>
</evidence>
<evidence type="ECO:0000256" key="2">
    <source>
        <dbReference type="ARBA" id="ARBA00022801"/>
    </source>
</evidence>
<dbReference type="InterPro" id="IPR012462">
    <property type="entry name" value="UFSP1/2_DUB_cat"/>
</dbReference>
<comment type="caution">
    <text evidence="4">The sequence shown here is derived from an EMBL/GenBank/DDBJ whole genome shotgun (WGS) entry which is preliminary data.</text>
</comment>
<proteinExistence type="inferred from homology"/>
<keyword evidence="2" id="KW-0378">Hydrolase</keyword>
<gene>
    <name evidence="4" type="ORF">CgunFtcFv8_006567</name>
</gene>
<dbReference type="Pfam" id="PF07910">
    <property type="entry name" value="Peptidase_C78"/>
    <property type="match status" value="1"/>
</dbReference>